<name>T0KH47_COLGC</name>
<reference evidence="3" key="1">
    <citation type="journal article" date="2013" name="Mol. Plant Microbe Interact.">
        <title>Global aspects of pacC regulation of pathogenicity genes in Colletotrichum gloeosporioides as revealed by transcriptome analysis.</title>
        <authorList>
            <person name="Alkan N."/>
            <person name="Meng X."/>
            <person name="Friedlander G."/>
            <person name="Reuveni E."/>
            <person name="Sukno S."/>
            <person name="Sherman A."/>
            <person name="Thon M."/>
            <person name="Fluhr R."/>
            <person name="Prusky D."/>
        </authorList>
    </citation>
    <scope>NUCLEOTIDE SEQUENCE [LARGE SCALE GENOMIC DNA]</scope>
    <source>
        <strain evidence="3">Cg-14</strain>
    </source>
</reference>
<protein>
    <recommendedName>
        <fullName evidence="1">2EXR domain-containing protein</fullName>
    </recommendedName>
</protein>
<sequence>MATQTFHQFPMLPGEIRDQIWDLAVRPLGYRGVHIFIYIDEHAYDGHKPTSNAFPRHLAKKMCGDPHRFVGAPTPANETSPRSWTAGNPSTYAVDGGLLTACKESYMAMCRRYDIYKWSKYVDACPKVKDPIHYSYLQVWDIVTMPEWVIKDLLPFAPRLVGSSRVNHIALEFDTSLTIDGLQRYQHEWERDFEDNLVGVYPDYPHGLDKTTRWKYDGLATAMKSWRSSPDTRLWLVDRRLRLKHTALDATKSCWAYDEIDEIDEPSHERLIFEAEDSSYVGLPNICAWEFCEYEDQTNLTTRIWGFISELDEIAEQQLLMERNEHYQIGAHADFHTFGILVCKPKH</sequence>
<dbReference type="HOGENOM" id="CLU_065839_0_0_1"/>
<organism evidence="2 3">
    <name type="scientific">Colletotrichum gloeosporioides (strain Cg-14)</name>
    <name type="common">Anthracnose fungus</name>
    <name type="synonym">Glomerella cingulata</name>
    <dbReference type="NCBI Taxonomy" id="1237896"/>
    <lineage>
        <taxon>Eukaryota</taxon>
        <taxon>Fungi</taxon>
        <taxon>Dikarya</taxon>
        <taxon>Ascomycota</taxon>
        <taxon>Pezizomycotina</taxon>
        <taxon>Sordariomycetes</taxon>
        <taxon>Hypocreomycetidae</taxon>
        <taxon>Glomerellales</taxon>
        <taxon>Glomerellaceae</taxon>
        <taxon>Colletotrichum</taxon>
        <taxon>Colletotrichum gloeosporioides species complex</taxon>
    </lineage>
</organism>
<dbReference type="InterPro" id="IPR045518">
    <property type="entry name" value="2EXR"/>
</dbReference>
<comment type="caution">
    <text evidence="2">The sequence shown here is derived from an EMBL/GenBank/DDBJ whole genome shotgun (WGS) entry which is preliminary data.</text>
</comment>
<dbReference type="OrthoDB" id="3596450at2759"/>
<evidence type="ECO:0000259" key="1">
    <source>
        <dbReference type="Pfam" id="PF20150"/>
    </source>
</evidence>
<gene>
    <name evidence="2" type="ORF">CGLO_05304</name>
</gene>
<evidence type="ECO:0000313" key="2">
    <source>
        <dbReference type="EMBL" id="EQB54812.1"/>
    </source>
</evidence>
<evidence type="ECO:0000313" key="3">
    <source>
        <dbReference type="Proteomes" id="UP000015530"/>
    </source>
</evidence>
<proteinExistence type="predicted"/>
<accession>T0KH47</accession>
<feature type="domain" description="2EXR" evidence="1">
    <location>
        <begin position="6"/>
        <end position="115"/>
    </location>
</feature>
<dbReference type="Pfam" id="PF20150">
    <property type="entry name" value="2EXR"/>
    <property type="match status" value="1"/>
</dbReference>
<dbReference type="Proteomes" id="UP000015530">
    <property type="component" value="Unassembled WGS sequence"/>
</dbReference>
<dbReference type="AlphaFoldDB" id="T0KH47"/>
<dbReference type="EMBL" id="AMYD01001048">
    <property type="protein sequence ID" value="EQB54812.1"/>
    <property type="molecule type" value="Genomic_DNA"/>
</dbReference>